<feature type="transmembrane region" description="Helical" evidence="2">
    <location>
        <begin position="26"/>
        <end position="48"/>
    </location>
</feature>
<dbReference type="RefSeq" id="WP_227564411.1">
    <property type="nucleotide sequence ID" value="NZ_CP101989.1"/>
</dbReference>
<feature type="transmembrane region" description="Helical" evidence="2">
    <location>
        <begin position="54"/>
        <end position="77"/>
    </location>
</feature>
<name>A0ABY5K7T3_9CELL</name>
<feature type="compositionally biased region" description="Basic and acidic residues" evidence="1">
    <location>
        <begin position="86"/>
        <end position="97"/>
    </location>
</feature>
<organism evidence="3 4">
    <name type="scientific">Cellulomonas wangsupingiae</name>
    <dbReference type="NCBI Taxonomy" id="2968085"/>
    <lineage>
        <taxon>Bacteria</taxon>
        <taxon>Bacillati</taxon>
        <taxon>Actinomycetota</taxon>
        <taxon>Actinomycetes</taxon>
        <taxon>Micrococcales</taxon>
        <taxon>Cellulomonadaceae</taxon>
        <taxon>Cellulomonas</taxon>
    </lineage>
</organism>
<keyword evidence="2" id="KW-0472">Membrane</keyword>
<sequence>MGRHGDRAAVPPTPWYARAGRAALRWLGRLALGALAGAVVLGATAWAGTSWETARALGAGAAVLVVVASALAATVPAPREPTPPGRADDRDGRPPSA</sequence>
<accession>A0ABY5K7T3</accession>
<keyword evidence="2" id="KW-1133">Transmembrane helix</keyword>
<evidence type="ECO:0000256" key="2">
    <source>
        <dbReference type="SAM" id="Phobius"/>
    </source>
</evidence>
<reference evidence="3 4" key="1">
    <citation type="submission" date="2022-07" db="EMBL/GenBank/DDBJ databases">
        <title>Novel species in genus cellulomonas.</title>
        <authorList>
            <person name="Ye L."/>
        </authorList>
    </citation>
    <scope>NUCLEOTIDE SEQUENCE [LARGE SCALE GENOMIC DNA]</scope>
    <source>
        <strain evidence="4">zg-Y908</strain>
    </source>
</reference>
<feature type="region of interest" description="Disordered" evidence="1">
    <location>
        <begin position="76"/>
        <end position="97"/>
    </location>
</feature>
<dbReference type="EMBL" id="CP101989">
    <property type="protein sequence ID" value="UUI66410.1"/>
    <property type="molecule type" value="Genomic_DNA"/>
</dbReference>
<keyword evidence="2" id="KW-0812">Transmembrane</keyword>
<evidence type="ECO:0000313" key="3">
    <source>
        <dbReference type="EMBL" id="UUI66410.1"/>
    </source>
</evidence>
<protein>
    <submittedName>
        <fullName evidence="3">Uncharacterized protein</fullName>
    </submittedName>
</protein>
<keyword evidence="4" id="KW-1185">Reference proteome</keyword>
<evidence type="ECO:0000256" key="1">
    <source>
        <dbReference type="SAM" id="MobiDB-lite"/>
    </source>
</evidence>
<gene>
    <name evidence="3" type="ORF">NP075_06800</name>
</gene>
<proteinExistence type="predicted"/>
<dbReference type="Proteomes" id="UP001317322">
    <property type="component" value="Chromosome"/>
</dbReference>
<evidence type="ECO:0000313" key="4">
    <source>
        <dbReference type="Proteomes" id="UP001317322"/>
    </source>
</evidence>